<accession>A0ABD1G401</accession>
<dbReference type="AlphaFoldDB" id="A0ABD1G401"/>
<protein>
    <submittedName>
        <fullName evidence="1">Uncharacterized protein</fullName>
    </submittedName>
</protein>
<dbReference type="Proteomes" id="UP001567538">
    <property type="component" value="Unassembled WGS sequence"/>
</dbReference>
<reference evidence="1 2" key="1">
    <citation type="submission" date="2024-06" db="EMBL/GenBank/DDBJ databases">
        <title>A chromosome level genome sequence of Diviner's sage (Salvia divinorum).</title>
        <authorList>
            <person name="Ford S.A."/>
            <person name="Ro D.-K."/>
            <person name="Ness R.W."/>
            <person name="Phillips M.A."/>
        </authorList>
    </citation>
    <scope>NUCLEOTIDE SEQUENCE [LARGE SCALE GENOMIC DNA]</scope>
    <source>
        <strain evidence="1">SAF-2024a</strain>
        <tissue evidence="1">Leaf</tissue>
    </source>
</reference>
<organism evidence="1 2">
    <name type="scientific">Salvia divinorum</name>
    <name type="common">Maria pastora</name>
    <name type="synonym">Diviner's sage</name>
    <dbReference type="NCBI Taxonomy" id="28513"/>
    <lineage>
        <taxon>Eukaryota</taxon>
        <taxon>Viridiplantae</taxon>
        <taxon>Streptophyta</taxon>
        <taxon>Embryophyta</taxon>
        <taxon>Tracheophyta</taxon>
        <taxon>Spermatophyta</taxon>
        <taxon>Magnoliopsida</taxon>
        <taxon>eudicotyledons</taxon>
        <taxon>Gunneridae</taxon>
        <taxon>Pentapetalae</taxon>
        <taxon>asterids</taxon>
        <taxon>lamiids</taxon>
        <taxon>Lamiales</taxon>
        <taxon>Lamiaceae</taxon>
        <taxon>Nepetoideae</taxon>
        <taxon>Mentheae</taxon>
        <taxon>Salviinae</taxon>
        <taxon>Salvia</taxon>
        <taxon>Salvia subgen. Calosphace</taxon>
    </lineage>
</organism>
<evidence type="ECO:0000313" key="2">
    <source>
        <dbReference type="Proteomes" id="UP001567538"/>
    </source>
</evidence>
<sequence>MNMRPRLVIQQYKRARSNSILDTLKRVPDRYSSSLAVSHVFDLQWLHTAIHVIHLSSLEHHTSPLHLPSLSIVTPLNHAPVLEKSVIAVLELVMSRRSSDHKKLCFTIPLKLVVM</sequence>
<keyword evidence="2" id="KW-1185">Reference proteome</keyword>
<gene>
    <name evidence="1" type="ORF">AAHA92_27510</name>
</gene>
<name>A0ABD1G401_SALDI</name>
<proteinExistence type="predicted"/>
<dbReference type="EMBL" id="JBEAFC010000010">
    <property type="protein sequence ID" value="KAL1538812.1"/>
    <property type="molecule type" value="Genomic_DNA"/>
</dbReference>
<evidence type="ECO:0000313" key="1">
    <source>
        <dbReference type="EMBL" id="KAL1538812.1"/>
    </source>
</evidence>
<comment type="caution">
    <text evidence="1">The sequence shown here is derived from an EMBL/GenBank/DDBJ whole genome shotgun (WGS) entry which is preliminary data.</text>
</comment>